<feature type="transmembrane region" description="Helical" evidence="6">
    <location>
        <begin position="41"/>
        <end position="66"/>
    </location>
</feature>
<dbReference type="Pfam" id="PF01810">
    <property type="entry name" value="LysE"/>
    <property type="match status" value="1"/>
</dbReference>
<gene>
    <name evidence="7" type="ORF">ACFPTN_20345</name>
</gene>
<comment type="caution">
    <text evidence="7">The sequence shown here is derived from an EMBL/GenBank/DDBJ whole genome shotgun (WGS) entry which is preliminary data.</text>
</comment>
<comment type="subcellular location">
    <subcellularLocation>
        <location evidence="1">Cell membrane</location>
        <topology evidence="1">Multi-pass membrane protein</topology>
    </subcellularLocation>
</comment>
<dbReference type="PIRSF" id="PIRSF006324">
    <property type="entry name" value="LeuE"/>
    <property type="match status" value="1"/>
</dbReference>
<dbReference type="EMBL" id="JBHSOG010000098">
    <property type="protein sequence ID" value="MFC5771736.1"/>
    <property type="molecule type" value="Genomic_DNA"/>
</dbReference>
<reference evidence="8" key="1">
    <citation type="journal article" date="2019" name="Int. J. Syst. Evol. Microbiol.">
        <title>The Global Catalogue of Microorganisms (GCM) 10K type strain sequencing project: providing services to taxonomists for standard genome sequencing and annotation.</title>
        <authorList>
            <consortium name="The Broad Institute Genomics Platform"/>
            <consortium name="The Broad Institute Genome Sequencing Center for Infectious Disease"/>
            <person name="Wu L."/>
            <person name="Ma J."/>
        </authorList>
    </citation>
    <scope>NUCLEOTIDE SEQUENCE [LARGE SCALE GENOMIC DNA]</scope>
    <source>
        <strain evidence="8">SHR3</strain>
    </source>
</reference>
<evidence type="ECO:0000256" key="5">
    <source>
        <dbReference type="ARBA" id="ARBA00023136"/>
    </source>
</evidence>
<keyword evidence="8" id="KW-1185">Reference proteome</keyword>
<dbReference type="PANTHER" id="PTHR30086:SF20">
    <property type="entry name" value="ARGININE EXPORTER PROTEIN ARGO-RELATED"/>
    <property type="match status" value="1"/>
</dbReference>
<proteinExistence type="predicted"/>
<keyword evidence="3 6" id="KW-0812">Transmembrane</keyword>
<dbReference type="InterPro" id="IPR001123">
    <property type="entry name" value="LeuE-type"/>
</dbReference>
<evidence type="ECO:0000256" key="2">
    <source>
        <dbReference type="ARBA" id="ARBA00022475"/>
    </source>
</evidence>
<dbReference type="Proteomes" id="UP001595974">
    <property type="component" value="Unassembled WGS sequence"/>
</dbReference>
<keyword evidence="2" id="KW-1003">Cell membrane</keyword>
<name>A0ABW1AXI2_9RHOO</name>
<evidence type="ECO:0000313" key="7">
    <source>
        <dbReference type="EMBL" id="MFC5771736.1"/>
    </source>
</evidence>
<evidence type="ECO:0000256" key="6">
    <source>
        <dbReference type="SAM" id="Phobius"/>
    </source>
</evidence>
<evidence type="ECO:0000313" key="8">
    <source>
        <dbReference type="Proteomes" id="UP001595974"/>
    </source>
</evidence>
<feature type="transmembrane region" description="Helical" evidence="6">
    <location>
        <begin position="145"/>
        <end position="167"/>
    </location>
</feature>
<feature type="transmembrane region" description="Helical" evidence="6">
    <location>
        <begin position="187"/>
        <end position="205"/>
    </location>
</feature>
<protein>
    <submittedName>
        <fullName evidence="7">LysE family translocator</fullName>
    </submittedName>
</protein>
<sequence length="207" mass="21239">MIDNLALFFLVSLVATATPGPSIVYVTTQGVAHGLRPAAAAGSGVLAADALYILLSITGLTAILVASHEVFTLIKWAGVAYLVYLGLRLLAAGFSAQPGPAAAPQAGSSPRRSFLGGFALRAANPKALLYFGSLVPQFIDPSRPIAAQLVLLAAIHLATAGCVLGAYGVFAGRLHGSSINARVRRAFHIATGGFFIGAGISLSLMRR</sequence>
<dbReference type="RefSeq" id="WP_096451023.1">
    <property type="nucleotide sequence ID" value="NZ_JBHSOG010000098.1"/>
</dbReference>
<keyword evidence="5 6" id="KW-0472">Membrane</keyword>
<dbReference type="PANTHER" id="PTHR30086">
    <property type="entry name" value="ARGININE EXPORTER PROTEIN ARGO"/>
    <property type="match status" value="1"/>
</dbReference>
<evidence type="ECO:0000256" key="3">
    <source>
        <dbReference type="ARBA" id="ARBA00022692"/>
    </source>
</evidence>
<evidence type="ECO:0000256" key="1">
    <source>
        <dbReference type="ARBA" id="ARBA00004651"/>
    </source>
</evidence>
<organism evidence="7 8">
    <name type="scientific">Thauera sinica</name>
    <dbReference type="NCBI Taxonomy" id="2665146"/>
    <lineage>
        <taxon>Bacteria</taxon>
        <taxon>Pseudomonadati</taxon>
        <taxon>Pseudomonadota</taxon>
        <taxon>Betaproteobacteria</taxon>
        <taxon>Rhodocyclales</taxon>
        <taxon>Zoogloeaceae</taxon>
        <taxon>Thauera</taxon>
    </lineage>
</organism>
<accession>A0ABW1AXI2</accession>
<keyword evidence="4 6" id="KW-1133">Transmembrane helix</keyword>
<evidence type="ECO:0000256" key="4">
    <source>
        <dbReference type="ARBA" id="ARBA00022989"/>
    </source>
</evidence>